<proteinExistence type="predicted"/>
<keyword evidence="3" id="KW-1185">Reference proteome</keyword>
<evidence type="ECO:0000313" key="2">
    <source>
        <dbReference type="EMBL" id="MFB9071230.1"/>
    </source>
</evidence>
<feature type="region of interest" description="Disordered" evidence="1">
    <location>
        <begin position="1"/>
        <end position="58"/>
    </location>
</feature>
<dbReference type="Proteomes" id="UP001589575">
    <property type="component" value="Unassembled WGS sequence"/>
</dbReference>
<accession>A0ABV5FX73</accession>
<sequence>MSGGRSPCPRPTPARSASQSPSRGMSGSPRCRPTRSVTFIPTAPSPRSRRDLPAGCHR</sequence>
<evidence type="ECO:0000313" key="3">
    <source>
        <dbReference type="Proteomes" id="UP001589575"/>
    </source>
</evidence>
<name>A0ABV5FX73_9MICC</name>
<protein>
    <submittedName>
        <fullName evidence="2">Uncharacterized protein</fullName>
    </submittedName>
</protein>
<gene>
    <name evidence="2" type="ORF">ACFFX0_08490</name>
</gene>
<reference evidence="2 3" key="1">
    <citation type="submission" date="2024-09" db="EMBL/GenBank/DDBJ databases">
        <authorList>
            <person name="Sun Q."/>
            <person name="Mori K."/>
        </authorList>
    </citation>
    <scope>NUCLEOTIDE SEQUENCE [LARGE SCALE GENOMIC DNA]</scope>
    <source>
        <strain evidence="2 3">CCM 7609</strain>
    </source>
</reference>
<dbReference type="EMBL" id="JBHMFI010000001">
    <property type="protein sequence ID" value="MFB9071230.1"/>
    <property type="molecule type" value="Genomic_DNA"/>
</dbReference>
<feature type="compositionally biased region" description="Polar residues" evidence="1">
    <location>
        <begin position="15"/>
        <end position="25"/>
    </location>
</feature>
<organism evidence="2 3">
    <name type="scientific">Citricoccus parietis</name>
    <dbReference type="NCBI Taxonomy" id="592307"/>
    <lineage>
        <taxon>Bacteria</taxon>
        <taxon>Bacillati</taxon>
        <taxon>Actinomycetota</taxon>
        <taxon>Actinomycetes</taxon>
        <taxon>Micrococcales</taxon>
        <taxon>Micrococcaceae</taxon>
        <taxon>Citricoccus</taxon>
    </lineage>
</organism>
<comment type="caution">
    <text evidence="2">The sequence shown here is derived from an EMBL/GenBank/DDBJ whole genome shotgun (WGS) entry which is preliminary data.</text>
</comment>
<evidence type="ECO:0000256" key="1">
    <source>
        <dbReference type="SAM" id="MobiDB-lite"/>
    </source>
</evidence>